<sequence>MSYAHLPLIRKTVTAMVNQVGELRRTVAIDNMPEELQQVRQLLRVLDARLDEVEKRAATWVEPPATPAVVLADFELVKRVWVTHVHNANRAYDSIRITLAGMHYECEFVAERDVRLAKHLADSHGAEFIVDPRVADRVATAIVNGNKT</sequence>
<name>A0A3S0ZK27_9BURK</name>
<evidence type="ECO:0000313" key="1">
    <source>
        <dbReference type="EMBL" id="RUR71949.1"/>
    </source>
</evidence>
<dbReference type="Proteomes" id="UP000281118">
    <property type="component" value="Unassembled WGS sequence"/>
</dbReference>
<dbReference type="EMBL" id="RXFT01000029">
    <property type="protein sequence ID" value="RUR71949.1"/>
    <property type="molecule type" value="Genomic_DNA"/>
</dbReference>
<accession>A0A3S0ZK27</accession>
<protein>
    <submittedName>
        <fullName evidence="1">Uncharacterized protein</fullName>
    </submittedName>
</protein>
<gene>
    <name evidence="1" type="ORF">EJP67_33375</name>
</gene>
<evidence type="ECO:0000313" key="2">
    <source>
        <dbReference type="Proteomes" id="UP000281118"/>
    </source>
</evidence>
<organism evidence="1 2">
    <name type="scientific">Variovorax guangxiensis</name>
    <dbReference type="NCBI Taxonomy" id="1775474"/>
    <lineage>
        <taxon>Bacteria</taxon>
        <taxon>Pseudomonadati</taxon>
        <taxon>Pseudomonadota</taxon>
        <taxon>Betaproteobacteria</taxon>
        <taxon>Burkholderiales</taxon>
        <taxon>Comamonadaceae</taxon>
        <taxon>Variovorax</taxon>
    </lineage>
</organism>
<dbReference type="AlphaFoldDB" id="A0A3S0ZK27"/>
<comment type="caution">
    <text evidence="1">The sequence shown here is derived from an EMBL/GenBank/DDBJ whole genome shotgun (WGS) entry which is preliminary data.</text>
</comment>
<reference evidence="1 2" key="1">
    <citation type="submission" date="2018-12" db="EMBL/GenBank/DDBJ databases">
        <title>The genome sequences of Variovorax guangxiensis DSM 27352.</title>
        <authorList>
            <person name="Gao J."/>
            <person name="Sun J."/>
        </authorList>
    </citation>
    <scope>NUCLEOTIDE SEQUENCE [LARGE SCALE GENOMIC DNA]</scope>
    <source>
        <strain evidence="1 2">DSM 27352</strain>
    </source>
</reference>
<proteinExistence type="predicted"/>
<dbReference type="RefSeq" id="WP_126026004.1">
    <property type="nucleotide sequence ID" value="NZ_RXFT01000029.1"/>
</dbReference>